<proteinExistence type="predicted"/>
<protein>
    <recommendedName>
        <fullName evidence="1">SusE outer membrane protein domain-containing protein</fullName>
    </recommendedName>
</protein>
<accession>A0A5B7TLA2</accession>
<dbReference type="AlphaFoldDB" id="A0A5B7TLA2"/>
<feature type="domain" description="SusE outer membrane protein" evidence="1">
    <location>
        <begin position="23"/>
        <end position="128"/>
    </location>
</feature>
<dbReference type="InterPro" id="IPR025970">
    <property type="entry name" value="SusE"/>
</dbReference>
<name>A0A5B7TLA2_9FLAO</name>
<dbReference type="Pfam" id="PF14292">
    <property type="entry name" value="SusE"/>
    <property type="match status" value="1"/>
</dbReference>
<evidence type="ECO:0000259" key="1">
    <source>
        <dbReference type="Pfam" id="PF14292"/>
    </source>
</evidence>
<dbReference type="PROSITE" id="PS51257">
    <property type="entry name" value="PROKAR_LIPOPROTEIN"/>
    <property type="match status" value="1"/>
</dbReference>
<evidence type="ECO:0000313" key="3">
    <source>
        <dbReference type="Proteomes" id="UP000306229"/>
    </source>
</evidence>
<gene>
    <name evidence="2" type="ORF">FF125_02940</name>
</gene>
<keyword evidence="3" id="KW-1185">Reference proteome</keyword>
<dbReference type="RefSeq" id="WP_138948375.1">
    <property type="nucleotide sequence ID" value="NZ_CP040749.1"/>
</dbReference>
<dbReference type="Proteomes" id="UP000306229">
    <property type="component" value="Chromosome"/>
</dbReference>
<dbReference type="KEGG" id="fbe:FF125_02940"/>
<evidence type="ECO:0000313" key="2">
    <source>
        <dbReference type="EMBL" id="QCX37439.1"/>
    </source>
</evidence>
<organism evidence="2 3">
    <name type="scientific">Aureibaculum algae</name>
    <dbReference type="NCBI Taxonomy" id="2584122"/>
    <lineage>
        <taxon>Bacteria</taxon>
        <taxon>Pseudomonadati</taxon>
        <taxon>Bacteroidota</taxon>
        <taxon>Flavobacteriia</taxon>
        <taxon>Flavobacteriales</taxon>
        <taxon>Flavobacteriaceae</taxon>
        <taxon>Aureibaculum</taxon>
    </lineage>
</organism>
<dbReference type="OrthoDB" id="631295at2"/>
<reference evidence="2 3" key="1">
    <citation type="submission" date="2019-05" db="EMBL/GenBank/DDBJ databases">
        <title>Algicella ahnfeltiae gen. nov., sp. nov., a novel marine bacterium of the family Flavobacteriaceae isolated from a red alga.</title>
        <authorList>
            <person name="Nedashkovskaya O.I."/>
            <person name="Kukhlevskiy A.D."/>
            <person name="Kim S.-G."/>
            <person name="Zhukova N.V."/>
            <person name="Mikhailov V.V."/>
        </authorList>
    </citation>
    <scope>NUCLEOTIDE SEQUENCE [LARGE SCALE GENOMIC DNA]</scope>
    <source>
        <strain evidence="2 3">10Alg115</strain>
    </source>
</reference>
<dbReference type="EMBL" id="CP040749">
    <property type="protein sequence ID" value="QCX37439.1"/>
    <property type="molecule type" value="Genomic_DNA"/>
</dbReference>
<sequence>MKTIYSKIILIALSIFVTSCDDNETISNTNVSSVTTLYSPTDNSFFNLGAASSALFEWQAAKAEDNGVVLYDVVFDIESGDFSNPIYVTPSDGKGLQRTLNISFTDLNRIAEMAGIESKKTGKLKWTVLSSKGLDIQKSEVSGIFDVERPAGFPMPDELFISGSATEGGAEISTALPFKKVGATKYEIYTSLKSGDYHLITRKTDNALVYSINDSDLEENGSTTYTDAEKVYRIKIDFSDGSVIMSEVQKIDLWFPPKGELLYDFIYSGNGTWKASNVLIEFKQEGWGRDERYKFKFTIDGQDEWFGSANGDNQRPNDDTSESFWYMMPVSDDYWSNCFKFNGNVDNKNADIEVNFKASISNYTHKITAL</sequence>